<protein>
    <submittedName>
        <fullName evidence="1">Uncharacterized protein</fullName>
    </submittedName>
</protein>
<proteinExistence type="predicted"/>
<feature type="non-terminal residue" evidence="1">
    <location>
        <position position="62"/>
    </location>
</feature>
<organism evidence="1">
    <name type="scientific">Arion vulgaris</name>
    <dbReference type="NCBI Taxonomy" id="1028688"/>
    <lineage>
        <taxon>Eukaryota</taxon>
        <taxon>Metazoa</taxon>
        <taxon>Spiralia</taxon>
        <taxon>Lophotrochozoa</taxon>
        <taxon>Mollusca</taxon>
        <taxon>Gastropoda</taxon>
        <taxon>Heterobranchia</taxon>
        <taxon>Euthyneura</taxon>
        <taxon>Panpulmonata</taxon>
        <taxon>Eupulmonata</taxon>
        <taxon>Stylommatophora</taxon>
        <taxon>Helicina</taxon>
        <taxon>Arionoidea</taxon>
        <taxon>Arionidae</taxon>
        <taxon>Arion</taxon>
    </lineage>
</organism>
<evidence type="ECO:0000313" key="1">
    <source>
        <dbReference type="EMBL" id="CEK62488.1"/>
    </source>
</evidence>
<dbReference type="AlphaFoldDB" id="A0A0B6Z1V7"/>
<sequence length="62" mass="6695">MIGSHGTVSTDLLSQCCIGVVDSKVDKQSSLVTMCQKNPRVCKKWVSNGPSCYSKFPNGGRM</sequence>
<dbReference type="EMBL" id="HACG01015623">
    <property type="protein sequence ID" value="CEK62488.1"/>
    <property type="molecule type" value="Transcribed_RNA"/>
</dbReference>
<gene>
    <name evidence="1" type="primary">ORF45312</name>
</gene>
<reference evidence="1" key="1">
    <citation type="submission" date="2014-12" db="EMBL/GenBank/DDBJ databases">
        <title>Insight into the proteome of Arion vulgaris.</title>
        <authorList>
            <person name="Aradska J."/>
            <person name="Bulat T."/>
            <person name="Smidak R."/>
            <person name="Sarate P."/>
            <person name="Gangsoo J."/>
            <person name="Sialana F."/>
            <person name="Bilban M."/>
            <person name="Lubec G."/>
        </authorList>
    </citation>
    <scope>NUCLEOTIDE SEQUENCE</scope>
    <source>
        <tissue evidence="1">Skin</tissue>
    </source>
</reference>
<name>A0A0B6Z1V7_9EUPU</name>
<accession>A0A0B6Z1V7</accession>